<dbReference type="Proteomes" id="UP000053237">
    <property type="component" value="Unassembled WGS sequence"/>
</dbReference>
<comment type="caution">
    <text evidence="1">The sequence shown here is derived from an EMBL/GenBank/DDBJ whole genome shotgun (WGS) entry which is preliminary data.</text>
</comment>
<dbReference type="InParanoid" id="A0A024G0H3"/>
<dbReference type="AlphaFoldDB" id="A0A024G0H3"/>
<organism evidence="1 2">
    <name type="scientific">Albugo candida</name>
    <dbReference type="NCBI Taxonomy" id="65357"/>
    <lineage>
        <taxon>Eukaryota</taxon>
        <taxon>Sar</taxon>
        <taxon>Stramenopiles</taxon>
        <taxon>Oomycota</taxon>
        <taxon>Peronosporomycetes</taxon>
        <taxon>Albuginales</taxon>
        <taxon>Albuginaceae</taxon>
        <taxon>Albugo</taxon>
    </lineage>
</organism>
<protein>
    <submittedName>
        <fullName evidence="1">Uncharacterized protein</fullName>
    </submittedName>
</protein>
<keyword evidence="2" id="KW-1185">Reference proteome</keyword>
<evidence type="ECO:0000313" key="2">
    <source>
        <dbReference type="Proteomes" id="UP000053237"/>
    </source>
</evidence>
<sequence>MELYLRQVVSNKLVSVSSKRTSAPWTTATWLCLGEGAFQLFHCPMRFVISKYCYIIAEKVRKHRTRINHPNVYYHQSFYKQRVIINHSCTTISPGCGILHMRDCADGTCDGYVPGIVTNDTMRSFERRTLFFILRYNKCYSLHVLAQID</sequence>
<accession>A0A024G0H3</accession>
<evidence type="ECO:0000313" key="1">
    <source>
        <dbReference type="EMBL" id="CCI40159.1"/>
    </source>
</evidence>
<dbReference type="EMBL" id="CAIX01000006">
    <property type="protein sequence ID" value="CCI40159.1"/>
    <property type="molecule type" value="Genomic_DNA"/>
</dbReference>
<reference evidence="1 2" key="1">
    <citation type="submission" date="2012-05" db="EMBL/GenBank/DDBJ databases">
        <title>Recombination and specialization in a pathogen metapopulation.</title>
        <authorList>
            <person name="Gardiner A."/>
            <person name="Kemen E."/>
            <person name="Schultz-Larsen T."/>
            <person name="MacLean D."/>
            <person name="Van Oosterhout C."/>
            <person name="Jones J.D.G."/>
        </authorList>
    </citation>
    <scope>NUCLEOTIDE SEQUENCE [LARGE SCALE GENOMIC DNA]</scope>
    <source>
        <strain evidence="1 2">Ac Nc2</strain>
    </source>
</reference>
<gene>
    <name evidence="1" type="ORF">BN9_009430</name>
</gene>
<name>A0A024G0H3_9STRA</name>
<proteinExistence type="predicted"/>